<dbReference type="RefSeq" id="WP_014768204.1">
    <property type="nucleotide sequence ID" value="NC_018001.1"/>
</dbReference>
<dbReference type="AlphaFoldDB" id="I3XTP3"/>
<dbReference type="NCBIfam" id="NF001987">
    <property type="entry name" value="PRK00782.1"/>
    <property type="match status" value="1"/>
</dbReference>
<accession>I3XTP3</accession>
<name>I3XTP3_DESAM</name>
<gene>
    <name evidence="3" type="ORF">Desfe_1452</name>
</gene>
<dbReference type="PANTHER" id="PTHR11060">
    <property type="entry name" value="PROTEIN MEMO1"/>
    <property type="match status" value="1"/>
</dbReference>
<dbReference type="NCBIfam" id="TIGR04336">
    <property type="entry name" value="AmmeMemoSam_B"/>
    <property type="match status" value="1"/>
</dbReference>
<evidence type="ECO:0000313" key="4">
    <source>
        <dbReference type="Proteomes" id="UP000006175"/>
    </source>
</evidence>
<dbReference type="SUPFAM" id="SSF53213">
    <property type="entry name" value="LigB-like"/>
    <property type="match status" value="1"/>
</dbReference>
<keyword evidence="3" id="KW-0223">Dioxygenase</keyword>
<dbReference type="Pfam" id="PF01875">
    <property type="entry name" value="Memo"/>
    <property type="match status" value="1"/>
</dbReference>
<dbReference type="EMBL" id="CP003321">
    <property type="protein sequence ID" value="AFL67317.1"/>
    <property type="molecule type" value="Genomic_DNA"/>
</dbReference>
<dbReference type="Proteomes" id="UP000006175">
    <property type="component" value="Chromosome"/>
</dbReference>
<dbReference type="GO" id="GO:0051213">
    <property type="term" value="F:dioxygenase activity"/>
    <property type="evidence" value="ECO:0007669"/>
    <property type="project" value="UniProtKB-KW"/>
</dbReference>
<comment type="similarity">
    <text evidence="1 2">Belongs to the MEMO1 family.</text>
</comment>
<reference evidence="3 4" key="1">
    <citation type="journal article" date="2012" name="J. Bacteriol.">
        <title>Complete Genome Sequence of Desulfurococcus fermentans, a Hyperthermophilic Cellulolytic Crenarchaeon Isolated from a Freshwater Hot Spring in Kamchatka, Russia.</title>
        <authorList>
            <person name="Susanti D."/>
            <person name="Johnson E.F."/>
            <person name="Rodriguez J.R."/>
            <person name="Anderson I."/>
            <person name="Perevalova A.A."/>
            <person name="Kyrpides N."/>
            <person name="Lucas S."/>
            <person name="Han J."/>
            <person name="Lapidus A."/>
            <person name="Cheng J.F."/>
            <person name="Goodwin L."/>
            <person name="Pitluck S."/>
            <person name="Mavrommatis K."/>
            <person name="Peters L."/>
            <person name="Land M.L."/>
            <person name="Hauser L."/>
            <person name="Gopalan V."/>
            <person name="Chan P.P."/>
            <person name="Lowe T.M."/>
            <person name="Atomi H."/>
            <person name="Bonch-Osmolovskaya E.A."/>
            <person name="Woyke T."/>
            <person name="Mukhopadhyay B."/>
        </authorList>
    </citation>
    <scope>NUCLEOTIDE SEQUENCE [LARGE SCALE GENOMIC DNA]</scope>
    <source>
        <strain evidence="3 4">DSM 16532</strain>
    </source>
</reference>
<evidence type="ECO:0000256" key="2">
    <source>
        <dbReference type="HAMAP-Rule" id="MF_00055"/>
    </source>
</evidence>
<dbReference type="HOGENOM" id="CLU_038085_2_0_2"/>
<dbReference type="Gene3D" id="3.40.830.10">
    <property type="entry name" value="LigB-like"/>
    <property type="match status" value="1"/>
</dbReference>
<dbReference type="CDD" id="cd07361">
    <property type="entry name" value="MEMO_like"/>
    <property type="match status" value="1"/>
</dbReference>
<organism evidence="3 4">
    <name type="scientific">Desulfurococcus amylolyticus DSM 16532</name>
    <dbReference type="NCBI Taxonomy" id="768672"/>
    <lineage>
        <taxon>Archaea</taxon>
        <taxon>Thermoproteota</taxon>
        <taxon>Thermoprotei</taxon>
        <taxon>Desulfurococcales</taxon>
        <taxon>Desulfurococcaceae</taxon>
        <taxon>Desulfurococcus</taxon>
    </lineage>
</organism>
<dbReference type="HAMAP" id="MF_00055">
    <property type="entry name" value="MEMO1"/>
    <property type="match status" value="1"/>
</dbReference>
<dbReference type="OrthoDB" id="372162at2157"/>
<evidence type="ECO:0000313" key="3">
    <source>
        <dbReference type="EMBL" id="AFL67317.1"/>
    </source>
</evidence>
<dbReference type="PANTHER" id="PTHR11060:SF0">
    <property type="entry name" value="PROTEIN MEMO1"/>
    <property type="match status" value="1"/>
</dbReference>
<dbReference type="eggNOG" id="arCOG01728">
    <property type="taxonomic scope" value="Archaea"/>
</dbReference>
<dbReference type="GeneID" id="13061870"/>
<evidence type="ECO:0000256" key="1">
    <source>
        <dbReference type="ARBA" id="ARBA00006315"/>
    </source>
</evidence>
<keyword evidence="4" id="KW-1185">Reference proteome</keyword>
<keyword evidence="3" id="KW-0560">Oxidoreductase</keyword>
<dbReference type="InterPro" id="IPR002737">
    <property type="entry name" value="MEMO1_fam"/>
</dbReference>
<sequence length="283" mass="31209">MKKRSPIVAGYFYPDKPEELRSVIEWSFKHRIGPGKPPSPSDTPTTNSIGYVAPHAGYIYSGPVAAHVYFDMALNKKPDTIVILGTNHTGLGRPVSVYPEGVWETPLGDLVVDDEIGRLIVENSEIAEFDEYAHLEEHSIEVQLPFIVYIYGGDVKITPIVIGIHTPDVARDLAKSIHKASMSTGKRIIVIASSDFNHYESHEETSRKDSMAIDRILKLDTDGLYNVILHNDISICGPGGIMTLMEYIKKLGGKAQLLKYATSGDTSGDYSHVVGYAALKFYI</sequence>
<protein>
    <recommendedName>
        <fullName evidence="2">MEMO1 family protein Desfe_1452</fullName>
    </recommendedName>
</protein>
<dbReference type="KEGG" id="dfd:Desfe_1452"/>
<proteinExistence type="inferred from homology"/>